<organism evidence="1">
    <name type="scientific">Cyprideis torosa</name>
    <dbReference type="NCBI Taxonomy" id="163714"/>
    <lineage>
        <taxon>Eukaryota</taxon>
        <taxon>Metazoa</taxon>
        <taxon>Ecdysozoa</taxon>
        <taxon>Arthropoda</taxon>
        <taxon>Crustacea</taxon>
        <taxon>Oligostraca</taxon>
        <taxon>Ostracoda</taxon>
        <taxon>Podocopa</taxon>
        <taxon>Podocopida</taxon>
        <taxon>Cytherocopina</taxon>
        <taxon>Cytheroidea</taxon>
        <taxon>Cytherideidae</taxon>
        <taxon>Cyprideis</taxon>
    </lineage>
</organism>
<dbReference type="OrthoDB" id="6432391at2759"/>
<protein>
    <submittedName>
        <fullName evidence="1">Uncharacterized protein</fullName>
    </submittedName>
</protein>
<evidence type="ECO:0000313" key="1">
    <source>
        <dbReference type="EMBL" id="CAD7229217.1"/>
    </source>
</evidence>
<dbReference type="GO" id="GO:0005929">
    <property type="term" value="C:cilium"/>
    <property type="evidence" value="ECO:0007669"/>
    <property type="project" value="TreeGrafter"/>
</dbReference>
<dbReference type="AlphaFoldDB" id="A0A7R8WDY4"/>
<dbReference type="PANTHER" id="PTHR21974:SF2">
    <property type="entry name" value="RE15880P"/>
    <property type="match status" value="1"/>
</dbReference>
<dbReference type="PANTHER" id="PTHR21974">
    <property type="entry name" value="RE15880P"/>
    <property type="match status" value="1"/>
</dbReference>
<reference evidence="1" key="1">
    <citation type="submission" date="2020-11" db="EMBL/GenBank/DDBJ databases">
        <authorList>
            <person name="Tran Van P."/>
        </authorList>
    </citation>
    <scope>NUCLEOTIDE SEQUENCE</scope>
</reference>
<proteinExistence type="predicted"/>
<name>A0A7R8WDY4_9CRUS</name>
<dbReference type="EMBL" id="OB661941">
    <property type="protein sequence ID" value="CAD7229217.1"/>
    <property type="molecule type" value="Genomic_DNA"/>
</dbReference>
<accession>A0A7R8WDY4</accession>
<sequence>MGCGASYEESAYGTSGQPLSKTPAIGNGYFEQMKNGQHRIVSKEAQVDKETLERYLELERQIQEMEKNAPLSSLEIKTHSLEQLKLDIEKKEAELVELRAKTEKEKKEVDELDNDDVKSALLEAGANFDEKKAMEMEEYLAAMNRQCTRMRSAALSATMIVGALVLPRGIFGKIEASTTRRRLMPYTLKSENIRKLMKCTVNSLMT</sequence>
<gene>
    <name evidence="1" type="ORF">CTOB1V02_LOCUS7090</name>
</gene>